<evidence type="ECO:0000313" key="1">
    <source>
        <dbReference type="EMBL" id="VAX10932.1"/>
    </source>
</evidence>
<sequence>VSFPLSAAKENPLKTIAKEPVTMMDLGIIKLNTNLGRLNQLGLQGATLGANYNAHKGTIDIKVSMPVKKANKTACKKIINNTRKLFVKTFGKNKTANIHHYFQHEGTGYSRRINWVDVAKHVVITGIALTKRNFQDSVYCQGNLMKDKVTF</sequence>
<dbReference type="EMBL" id="UOFY01000057">
    <property type="protein sequence ID" value="VAX10932.1"/>
    <property type="molecule type" value="Genomic_DNA"/>
</dbReference>
<dbReference type="AlphaFoldDB" id="A0A3B1B464"/>
<organism evidence="1">
    <name type="scientific">hydrothermal vent metagenome</name>
    <dbReference type="NCBI Taxonomy" id="652676"/>
    <lineage>
        <taxon>unclassified sequences</taxon>
        <taxon>metagenomes</taxon>
        <taxon>ecological metagenomes</taxon>
    </lineage>
</organism>
<feature type="non-terminal residue" evidence="1">
    <location>
        <position position="1"/>
    </location>
</feature>
<protein>
    <submittedName>
        <fullName evidence="1">Uncharacterized protein</fullName>
    </submittedName>
</protein>
<reference evidence="1" key="1">
    <citation type="submission" date="2018-06" db="EMBL/GenBank/DDBJ databases">
        <authorList>
            <person name="Zhirakovskaya E."/>
        </authorList>
    </citation>
    <scope>NUCLEOTIDE SEQUENCE</scope>
</reference>
<name>A0A3B1B464_9ZZZZ</name>
<proteinExistence type="predicted"/>
<gene>
    <name evidence="1" type="ORF">MNBD_GAMMA25-23</name>
</gene>
<accession>A0A3B1B464</accession>